<evidence type="ECO:0000313" key="2">
    <source>
        <dbReference type="EMBL" id="ANP26971.1"/>
    </source>
</evidence>
<dbReference type="AlphaFoldDB" id="A0A1B0ZGA3"/>
<name>A0A1B0ZGA3_9MICO</name>
<reference evidence="2 3" key="1">
    <citation type="submission" date="2015-06" db="EMBL/GenBank/DDBJ databases">
        <title>Investigation of pathophysiology for high-risk pregnancy and development of treatment modality based on it.</title>
        <authorList>
            <person name="Kim B.-C."/>
            <person name="Lim S."/>
        </authorList>
    </citation>
    <scope>NUCLEOTIDE SEQUENCE [LARGE SCALE GENOMIC DNA]</scope>
    <source>
        <strain evidence="2 3">AD1-86</strain>
    </source>
</reference>
<gene>
    <name evidence="2" type="ORF">DAD186_04140</name>
</gene>
<dbReference type="Proteomes" id="UP000092596">
    <property type="component" value="Chromosome"/>
</dbReference>
<evidence type="ECO:0000259" key="1">
    <source>
        <dbReference type="Pfam" id="PF12724"/>
    </source>
</evidence>
<dbReference type="EMBL" id="CP012117">
    <property type="protein sequence ID" value="ANP26971.1"/>
    <property type="molecule type" value="Genomic_DNA"/>
</dbReference>
<dbReference type="Pfam" id="PF12724">
    <property type="entry name" value="Flavodoxin_5"/>
    <property type="match status" value="1"/>
</dbReference>
<dbReference type="InterPro" id="IPR029039">
    <property type="entry name" value="Flavoprotein-like_sf"/>
</dbReference>
<dbReference type="STRING" id="1630135.DAD186_04140"/>
<proteinExistence type="predicted"/>
<sequence length="186" mass="20158">MKALILNASIYGHSGRYAEMVASALTDAGWDVHTLTTKGFTVEAATTTLGGEPDLVVYAGGNYAGKLHDVKAFVNAAHAFTNARLVLLSVAWADPSRTEDVEKVHRANLPSDVYERTERFHARGGLAHSKVSFAHKAALTGVHAFMKATPASKRHANDQEMLDTWGTDTDFVKRENIEPLLKALLG</sequence>
<evidence type="ECO:0000313" key="3">
    <source>
        <dbReference type="Proteomes" id="UP000092596"/>
    </source>
</evidence>
<dbReference type="InterPro" id="IPR026816">
    <property type="entry name" value="Flavodoxin_dom"/>
</dbReference>
<dbReference type="SUPFAM" id="SSF52218">
    <property type="entry name" value="Flavoproteins"/>
    <property type="match status" value="1"/>
</dbReference>
<dbReference type="KEGG" id="dva:DAD186_04140"/>
<feature type="domain" description="Flavodoxin" evidence="1">
    <location>
        <begin position="4"/>
        <end position="140"/>
    </location>
</feature>
<organism evidence="2 3">
    <name type="scientific">Dermabacter vaginalis</name>
    <dbReference type="NCBI Taxonomy" id="1630135"/>
    <lineage>
        <taxon>Bacteria</taxon>
        <taxon>Bacillati</taxon>
        <taxon>Actinomycetota</taxon>
        <taxon>Actinomycetes</taxon>
        <taxon>Micrococcales</taxon>
        <taxon>Dermabacteraceae</taxon>
        <taxon>Dermabacter</taxon>
    </lineage>
</organism>
<protein>
    <recommendedName>
        <fullName evidence="1">Flavodoxin domain-containing protein</fullName>
    </recommendedName>
</protein>
<accession>A0A1B0ZGA3</accession>
<dbReference type="PATRIC" id="fig|1630135.4.peg.415"/>
<dbReference type="RefSeq" id="WP_065247298.1">
    <property type="nucleotide sequence ID" value="NZ_CP012117.1"/>
</dbReference>